<dbReference type="GO" id="GO:0070482">
    <property type="term" value="P:response to oxygen levels"/>
    <property type="evidence" value="ECO:0007669"/>
    <property type="project" value="TreeGrafter"/>
</dbReference>
<dbReference type="GO" id="GO:0004114">
    <property type="term" value="F:3',5'-cyclic-nucleotide phosphodiesterase activity"/>
    <property type="evidence" value="ECO:0007669"/>
    <property type="project" value="InterPro"/>
</dbReference>
<dbReference type="InterPro" id="IPR042463">
    <property type="entry name" value="HNOB_dom_associated_sf"/>
</dbReference>
<evidence type="ECO:0000256" key="6">
    <source>
        <dbReference type="ARBA" id="ARBA00023293"/>
    </source>
</evidence>
<dbReference type="EMBL" id="CAKOGP040002480">
    <property type="protein sequence ID" value="CAJ1970222.1"/>
    <property type="molecule type" value="Genomic_DNA"/>
</dbReference>
<evidence type="ECO:0000256" key="5">
    <source>
        <dbReference type="ARBA" id="ARBA00023134"/>
    </source>
</evidence>
<dbReference type="InterPro" id="IPR011645">
    <property type="entry name" value="HNOB_dom_associated"/>
</dbReference>
<dbReference type="GO" id="GO:0005525">
    <property type="term" value="F:GTP binding"/>
    <property type="evidence" value="ECO:0007669"/>
    <property type="project" value="UniProtKB-KW"/>
</dbReference>
<dbReference type="SUPFAM" id="SSF111126">
    <property type="entry name" value="Ligand-binding domain in the NO signalling and Golgi transport"/>
    <property type="match status" value="1"/>
</dbReference>
<evidence type="ECO:0000256" key="2">
    <source>
        <dbReference type="ARBA" id="ARBA00012202"/>
    </source>
</evidence>
<evidence type="ECO:0000256" key="7">
    <source>
        <dbReference type="SAM" id="MobiDB-lite"/>
    </source>
</evidence>
<dbReference type="Pfam" id="PF00211">
    <property type="entry name" value="Guanylate_cyc"/>
    <property type="match status" value="1"/>
</dbReference>
<dbReference type="CDD" id="cd07302">
    <property type="entry name" value="CHD"/>
    <property type="match status" value="1"/>
</dbReference>
<dbReference type="FunFam" id="3.30.70.1230:FF:000030">
    <property type="entry name" value="Si:ch211-215j19.12"/>
    <property type="match status" value="1"/>
</dbReference>
<dbReference type="GO" id="GO:0019934">
    <property type="term" value="P:cGMP-mediated signaling"/>
    <property type="evidence" value="ECO:0007669"/>
    <property type="project" value="TreeGrafter"/>
</dbReference>
<accession>A0AAD2GDH2</accession>
<keyword evidence="6" id="KW-0141">cGMP biosynthesis</keyword>
<gene>
    <name evidence="10" type="ORF">CYCCA115_LOCUS24244</name>
</gene>
<dbReference type="SUPFAM" id="SSF109604">
    <property type="entry name" value="HD-domain/PDEase-like"/>
    <property type="match status" value="2"/>
</dbReference>
<dbReference type="PROSITE" id="PS50125">
    <property type="entry name" value="GUANYLATE_CYCLASE_2"/>
    <property type="match status" value="1"/>
</dbReference>
<dbReference type="Gene3D" id="6.10.250.780">
    <property type="match status" value="1"/>
</dbReference>
<dbReference type="GO" id="GO:0008074">
    <property type="term" value="C:guanylate cyclase complex, soluble"/>
    <property type="evidence" value="ECO:0007669"/>
    <property type="project" value="TreeGrafter"/>
</dbReference>
<dbReference type="Gene3D" id="3.90.1520.10">
    <property type="entry name" value="H-NOX domain"/>
    <property type="match status" value="1"/>
</dbReference>
<reference evidence="10" key="1">
    <citation type="submission" date="2023-08" db="EMBL/GenBank/DDBJ databases">
        <authorList>
            <person name="Audoor S."/>
            <person name="Bilcke G."/>
        </authorList>
    </citation>
    <scope>NUCLEOTIDE SEQUENCE</scope>
</reference>
<dbReference type="InterPro" id="IPR011644">
    <property type="entry name" value="Heme_NO-bd"/>
</dbReference>
<protein>
    <recommendedName>
        <fullName evidence="2">guanylate cyclase</fullName>
        <ecNumber evidence="2">4.6.1.2</ecNumber>
    </recommendedName>
</protein>
<evidence type="ECO:0000256" key="3">
    <source>
        <dbReference type="ARBA" id="ARBA00022490"/>
    </source>
</evidence>
<keyword evidence="11" id="KW-1185">Reference proteome</keyword>
<dbReference type="Pfam" id="PF07701">
    <property type="entry name" value="HNOBA"/>
    <property type="match status" value="1"/>
</dbReference>
<dbReference type="InterPro" id="IPR001054">
    <property type="entry name" value="A/G_cyclase"/>
</dbReference>
<keyword evidence="4" id="KW-0547">Nucleotide-binding</keyword>
<keyword evidence="3" id="KW-0963">Cytoplasm</keyword>
<dbReference type="Proteomes" id="UP001295423">
    <property type="component" value="Unassembled WGS sequence"/>
</dbReference>
<dbReference type="Gene3D" id="3.30.70.1230">
    <property type="entry name" value="Nucleotide cyclase"/>
    <property type="match status" value="1"/>
</dbReference>
<evidence type="ECO:0000313" key="10">
    <source>
        <dbReference type="EMBL" id="CAJ1970222.1"/>
    </source>
</evidence>
<sequence length="1633" mass="183573">MHGLVFEIFEQFIIEKHGLTAWHAIKKAADCDVEDQSFVTRTFYMYDTWVSLVTAAAEELQSSFEAILETYGEYNIRYHFQNGYDALLRCQGTTLRQWLSNLNAMHDHIQKSFPGENFCPPVFWCEDSDKVEGCILLHYYSQRGNLLVPWVVGIVTELASYHFQVEITMKRLSLQDEEGASFTTWRISAVDETQNWKLSPNVHGTNKLEGESGAVDFTGIPTPGKCPFSGRKLKGASSPTPSEKKKCPVDHNRSIASLTSHHSEGDEEIGLTETKMKDIFPFHVLVDQEFRISQVGVKLPKLLGFKAKDFVGHHIKEFLHITKPVLATSWDWQSLNKLSDQNFFLTPTPNKAKATGTEKEGPRKVTMSNLDSAMKFKASMVQVTNHKVMFNLSPEARNVTDLNNMGLTLSDLPLQSCQRDAVFLGEYVAQEADKAHKLDKLSRKLAVEKKLSNTLLHSIIPHQVAEDLRMGKTVEPTLHKNVTLFFSDVVGFTSICDQVEPWDVIDMMNQLYSVMDFLASHFDLYKVETVGDSYMCASGLPDPDELHAEKIANFALAVVECVKHVKSPLDGSPIQLRIGIHSGSCTSGVIGTLTPHYALFGDMVNVASRHESTGVAGKIHCSCYLFGLLKHYSTSDTYQFKARGLVDMKGKGEHYTYWLERATENNEWASQEALEELSGKVEEMIASKTWKMRKYFRKGHLIQDATSVNGLSSATGSSGLGTEDSHSRSDGSSRGTLESGQADDLSINSNDSDLENDIEDDEQSGPIIEFTEEQLLHFGKDWEELKWEHGLTQLGLANKIADVIISCLKSCIHKKGARMKIVEDQLRQYVVRIADMYHAKNPYHNFHQAAQVFLRAVFLWESLSRDEDNRPRYGLGYDPWDRFVLLFSALVHNIDCDGVSNSQLETENDLVFQLYKGKKSYQQRKSFATALEVLEEDFGDLHEEIAFGNPTFRSSVRKAILSTDIESEDKLHDLLRKCEEQNTKPSVDEKAAKAKNESNVCLLLAMAALGHYSQGFDLFLSFNRLHFQEQTQAHKLGRGEDKRGSWYDEQAAFFKDCILPLVKQVQLVLPDVTYLEEGATINVNLWEESGKEWLAASMLPGAKVQDFLGGQRSGDPMEELVSANVNILESLLREVMASHDVTQGTGHLDHDSSTRVSNPRDEIQLAIQMKKSLTKGLSASSNPQLVSVVKLELVDFVVTIAAGYESNRFHSFLHASQVAHLANLLVKGIHSPEGSKDASDIADDPLARFAIVLSALVHDVGHTGVPNSQLAEEQPELANKYQNKSIAEQNSIDTAWAILMSSKFKNLQRCIFESVGERERFRQLLVNCVMATDIFDQDLRAMRKSRWDKAFSDDEASLGSGEEEGGQYKATIVIEHIMQASDVAHTMQEWEIYRQWNESLFREMHDAYTEGRSTKDPSDGWYEGELWFFDNWVIPLAQNLKECGVLDIVSDQLVKQARSNRAKWELEGEDIARGLLLSKPKLQRWGSQMSGQGSIASASSAGTEAILTSHYVSEVESLSRMVKRYERKMDAAVGNLIAVAYKGQKSGKELRKQKWSDVHKHFKQQDWYRVFSDDEDEDLASNDGSEDMDVSLGRQGRTVQFSAEASISDRDSVITHLSIAEKIMDEAKTQDST</sequence>
<dbReference type="InterPro" id="IPR003607">
    <property type="entry name" value="HD/PDEase_dom"/>
</dbReference>
<feature type="compositionally biased region" description="Acidic residues" evidence="7">
    <location>
        <begin position="752"/>
        <end position="763"/>
    </location>
</feature>
<evidence type="ECO:0000256" key="4">
    <source>
        <dbReference type="ARBA" id="ARBA00022741"/>
    </source>
</evidence>
<feature type="domain" description="Guanylate cyclase" evidence="8">
    <location>
        <begin position="483"/>
        <end position="611"/>
    </location>
</feature>
<name>A0AAD2GDH2_9STRA</name>
<comment type="caution">
    <text evidence="10">The sequence shown here is derived from an EMBL/GenBank/DDBJ whole genome shotgun (WGS) entry which is preliminary data.</text>
</comment>
<proteinExistence type="predicted"/>
<dbReference type="PANTHER" id="PTHR45655">
    <property type="entry name" value="GUANYLATE CYCLASE SOLUBLE SUBUNIT BETA-2"/>
    <property type="match status" value="1"/>
</dbReference>
<evidence type="ECO:0000313" key="11">
    <source>
        <dbReference type="Proteomes" id="UP001295423"/>
    </source>
</evidence>
<dbReference type="InterPro" id="IPR036971">
    <property type="entry name" value="PDEase_catalytic_dom_sf"/>
</dbReference>
<comment type="subcellular location">
    <subcellularLocation>
        <location evidence="1">Cytoplasm</location>
    </subcellularLocation>
</comment>
<dbReference type="Pfam" id="PF00233">
    <property type="entry name" value="PDEase_I"/>
    <property type="match status" value="2"/>
</dbReference>
<keyword evidence="5" id="KW-0342">GTP-binding</keyword>
<dbReference type="SMART" id="SM00044">
    <property type="entry name" value="CYCc"/>
    <property type="match status" value="1"/>
</dbReference>
<dbReference type="PANTHER" id="PTHR45655:SF13">
    <property type="entry name" value="SOLUBLE GUANYLATE CYCLASE GCY-32-RELATED"/>
    <property type="match status" value="1"/>
</dbReference>
<dbReference type="PROSITE" id="PS51845">
    <property type="entry name" value="PDEASE_I_2"/>
    <property type="match status" value="1"/>
</dbReference>
<dbReference type="InterPro" id="IPR024096">
    <property type="entry name" value="NO_sig/Golgi_transp_ligand-bd"/>
</dbReference>
<dbReference type="Pfam" id="PF07700">
    <property type="entry name" value="HNOB"/>
    <property type="match status" value="1"/>
</dbReference>
<organism evidence="10 11">
    <name type="scientific">Cylindrotheca closterium</name>
    <dbReference type="NCBI Taxonomy" id="2856"/>
    <lineage>
        <taxon>Eukaryota</taxon>
        <taxon>Sar</taxon>
        <taxon>Stramenopiles</taxon>
        <taxon>Ochrophyta</taxon>
        <taxon>Bacillariophyta</taxon>
        <taxon>Bacillariophyceae</taxon>
        <taxon>Bacillariophycidae</taxon>
        <taxon>Bacillariales</taxon>
        <taxon>Bacillariaceae</taxon>
        <taxon>Cylindrotheca</taxon>
    </lineage>
</organism>
<evidence type="ECO:0000259" key="8">
    <source>
        <dbReference type="PROSITE" id="PS50125"/>
    </source>
</evidence>
<evidence type="ECO:0000259" key="9">
    <source>
        <dbReference type="PROSITE" id="PS51845"/>
    </source>
</evidence>
<dbReference type="GO" id="GO:0004383">
    <property type="term" value="F:guanylate cyclase activity"/>
    <property type="evidence" value="ECO:0007669"/>
    <property type="project" value="UniProtKB-EC"/>
</dbReference>
<feature type="region of interest" description="Disordered" evidence="7">
    <location>
        <begin position="712"/>
        <end position="763"/>
    </location>
</feature>
<evidence type="ECO:0000256" key="1">
    <source>
        <dbReference type="ARBA" id="ARBA00004496"/>
    </source>
</evidence>
<dbReference type="Gene3D" id="1.10.1300.10">
    <property type="entry name" value="3'5'-cyclic nucleotide phosphodiesterase, catalytic domain"/>
    <property type="match status" value="2"/>
</dbReference>
<feature type="domain" description="PDEase" evidence="9">
    <location>
        <begin position="1124"/>
        <end position="1334"/>
    </location>
</feature>
<dbReference type="EC" id="4.6.1.2" evidence="2"/>
<feature type="region of interest" description="Disordered" evidence="7">
    <location>
        <begin position="228"/>
        <end position="248"/>
    </location>
</feature>
<dbReference type="SMART" id="SM00471">
    <property type="entry name" value="HDc"/>
    <property type="match status" value="1"/>
</dbReference>
<dbReference type="SUPFAM" id="SSF55073">
    <property type="entry name" value="Nucleotide cyclase"/>
    <property type="match status" value="1"/>
</dbReference>
<dbReference type="CDD" id="cd00077">
    <property type="entry name" value="HDc"/>
    <property type="match status" value="1"/>
</dbReference>
<dbReference type="GO" id="GO:0020037">
    <property type="term" value="F:heme binding"/>
    <property type="evidence" value="ECO:0007669"/>
    <property type="project" value="InterPro"/>
</dbReference>
<feature type="compositionally biased region" description="Low complexity" evidence="7">
    <location>
        <begin position="712"/>
        <end position="722"/>
    </location>
</feature>
<dbReference type="InterPro" id="IPR029787">
    <property type="entry name" value="Nucleotide_cyclase"/>
</dbReference>
<dbReference type="InterPro" id="IPR038158">
    <property type="entry name" value="H-NOX_domain_sf"/>
</dbReference>
<dbReference type="InterPro" id="IPR002073">
    <property type="entry name" value="PDEase_catalytic_dom"/>
</dbReference>
<dbReference type="Gene3D" id="3.30.450.260">
    <property type="entry name" value="Haem NO binding associated domain"/>
    <property type="match status" value="1"/>
</dbReference>